<dbReference type="SUPFAM" id="SSF69304">
    <property type="entry name" value="Tricorn protease N-terminal domain"/>
    <property type="match status" value="1"/>
</dbReference>
<sequence length="499" mass="55031">MMNNVIRIILSCFFIYALQSCSEDGIDETGTGSLVGTVVSSGNNTPLANVKITTTPSSTTVFTNDQGKFAIDQIAAGEYSVQAELDDFQTAFEGTTITIGNTSNVVFELDISTANNRPPSTPILISPEDNEILENIEANFIWSSSDPDDDVLSYTLELRNGNNNEIQRFENITDTTFTVSPLTIGTKYFWQIIATDNINDPVGSAVSAFEVTSSPTENRFLFVRNINGNNVIFSANEDGDEFQLTDSNTNSFRPRRNVAAGKIAYFQTSGSQIDIFTMNRDGTEKTKITSSVRPNGFNLSEIGFSWPANSDKIYFPNFNRLYSINTNGQGLTQIYETTDGSLISEVSVSQNNNMIALKTNDINGYNVEIFTIDMSGTLLQTILTGVAGAASGLNLSATNQRIMYARDVSGFEDASGAYRRFDSRLFIYEFTSGVENEVSYQKPGGTNDLEPRFSPNEAEIIFTNTSNDGISQRNVFKIVIEDDDSRELLFENAFNPDWE</sequence>
<proteinExistence type="predicted"/>
<dbReference type="InterPro" id="IPR013784">
    <property type="entry name" value="Carb-bd-like_fold"/>
</dbReference>
<dbReference type="SUPFAM" id="SSF49452">
    <property type="entry name" value="Starch-binding domain-like"/>
    <property type="match status" value="1"/>
</dbReference>
<feature type="domain" description="Fibronectin type-III" evidence="1">
    <location>
        <begin position="118"/>
        <end position="216"/>
    </location>
</feature>
<dbReference type="Proteomes" id="UP001297092">
    <property type="component" value="Unassembled WGS sequence"/>
</dbReference>
<dbReference type="Gene3D" id="2.120.10.30">
    <property type="entry name" value="TolB, C-terminal domain"/>
    <property type="match status" value="1"/>
</dbReference>
<accession>A0ABS5S4X8</accession>
<organism evidence="2 3">
    <name type="scientific">Aequorivita echinoideorum</name>
    <dbReference type="NCBI Taxonomy" id="1549647"/>
    <lineage>
        <taxon>Bacteria</taxon>
        <taxon>Pseudomonadati</taxon>
        <taxon>Bacteroidota</taxon>
        <taxon>Flavobacteriia</taxon>
        <taxon>Flavobacteriales</taxon>
        <taxon>Flavobacteriaceae</taxon>
        <taxon>Aequorivita</taxon>
    </lineage>
</organism>
<dbReference type="Gene3D" id="2.60.40.10">
    <property type="entry name" value="Immunoglobulins"/>
    <property type="match status" value="1"/>
</dbReference>
<dbReference type="InterPro" id="IPR003961">
    <property type="entry name" value="FN3_dom"/>
</dbReference>
<reference evidence="2 3" key="1">
    <citation type="submission" date="2021-05" db="EMBL/GenBank/DDBJ databases">
        <title>Aequorivita echinoideorum JCM 30378 genome.</title>
        <authorList>
            <person name="Zhang H."/>
            <person name="Li C."/>
        </authorList>
    </citation>
    <scope>NUCLEOTIDE SEQUENCE [LARGE SCALE GENOMIC DNA]</scope>
    <source>
        <strain evidence="2 3">JCM30378</strain>
    </source>
</reference>
<dbReference type="PROSITE" id="PS50853">
    <property type="entry name" value="FN3"/>
    <property type="match status" value="1"/>
</dbReference>
<comment type="caution">
    <text evidence="2">The sequence shown here is derived from an EMBL/GenBank/DDBJ whole genome shotgun (WGS) entry which is preliminary data.</text>
</comment>
<dbReference type="InterPro" id="IPR013783">
    <property type="entry name" value="Ig-like_fold"/>
</dbReference>
<protein>
    <submittedName>
        <fullName evidence="2">Carboxypeptidase regulatory-like domain-containing protein</fullName>
    </submittedName>
</protein>
<dbReference type="InterPro" id="IPR011042">
    <property type="entry name" value="6-blade_b-propeller_TolB-like"/>
</dbReference>
<gene>
    <name evidence="2" type="ORF">KIV10_08775</name>
</gene>
<keyword evidence="3" id="KW-1185">Reference proteome</keyword>
<evidence type="ECO:0000259" key="1">
    <source>
        <dbReference type="PROSITE" id="PS50853"/>
    </source>
</evidence>
<dbReference type="PROSITE" id="PS51257">
    <property type="entry name" value="PROKAR_LIPOPROTEIN"/>
    <property type="match status" value="1"/>
</dbReference>
<dbReference type="EMBL" id="JAHCTB010000003">
    <property type="protein sequence ID" value="MBT0608273.1"/>
    <property type="molecule type" value="Genomic_DNA"/>
</dbReference>
<evidence type="ECO:0000313" key="3">
    <source>
        <dbReference type="Proteomes" id="UP001297092"/>
    </source>
</evidence>
<dbReference type="SUPFAM" id="SSF49265">
    <property type="entry name" value="Fibronectin type III"/>
    <property type="match status" value="1"/>
</dbReference>
<dbReference type="Gene3D" id="2.60.40.1120">
    <property type="entry name" value="Carboxypeptidase-like, regulatory domain"/>
    <property type="match status" value="1"/>
</dbReference>
<name>A0ABS5S4X8_9FLAO</name>
<evidence type="ECO:0000313" key="2">
    <source>
        <dbReference type="EMBL" id="MBT0608273.1"/>
    </source>
</evidence>
<dbReference type="InterPro" id="IPR036116">
    <property type="entry name" value="FN3_sf"/>
</dbReference>
<dbReference type="Pfam" id="PF13620">
    <property type="entry name" value="CarboxypepD_reg"/>
    <property type="match status" value="1"/>
</dbReference>